<dbReference type="RefSeq" id="WP_121906283.1">
    <property type="nucleotide sequence ID" value="NZ_REFC01000011.1"/>
</dbReference>
<dbReference type="Proteomes" id="UP000271339">
    <property type="component" value="Unassembled WGS sequence"/>
</dbReference>
<dbReference type="EMBL" id="REFC01000011">
    <property type="protein sequence ID" value="RMA66279.1"/>
    <property type="molecule type" value="Genomic_DNA"/>
</dbReference>
<organism evidence="2 3">
    <name type="scientific">Ulvibacter antarcticus</name>
    <dbReference type="NCBI Taxonomy" id="442714"/>
    <lineage>
        <taxon>Bacteria</taxon>
        <taxon>Pseudomonadati</taxon>
        <taxon>Bacteroidota</taxon>
        <taxon>Flavobacteriia</taxon>
        <taxon>Flavobacteriales</taxon>
        <taxon>Flavobacteriaceae</taxon>
        <taxon>Ulvibacter</taxon>
    </lineage>
</organism>
<dbReference type="AlphaFoldDB" id="A0A3L9Z4B6"/>
<sequence length="235" mass="27021">MSLNFRLFFFFNLLFTSLVIIAQDTTAISSGDTKYREDQFYIGATYNLLSNVPSGVKIRGLSGGIQFGYLRDMPINEKRTFAIAIGAGFGFNEYGQNLFIGEVEGEKSTFTVLNDEDFNYNRNRFSISTIDLPIELRWRASTPETYKFWRVYAGFRVGYAYWYKATFKQTGNNVNQTNIPEFDRLRLGTTLSFGYNTFNFFAYYGLNPFFKGAVTTSGEEVNFQSIRVGLMFYIL</sequence>
<reference evidence="2 3" key="1">
    <citation type="submission" date="2018-10" db="EMBL/GenBank/DDBJ databases">
        <title>Genomic Encyclopedia of Archaeal and Bacterial Type Strains, Phase II (KMG-II): from individual species to whole genera.</title>
        <authorList>
            <person name="Goeker M."/>
        </authorList>
    </citation>
    <scope>NUCLEOTIDE SEQUENCE [LARGE SCALE GENOMIC DNA]</scope>
    <source>
        <strain evidence="2 3">DSM 23424</strain>
    </source>
</reference>
<protein>
    <submittedName>
        <fullName evidence="2">Uncharacterized protein</fullName>
    </submittedName>
</protein>
<gene>
    <name evidence="2" type="ORF">BXY75_0700</name>
</gene>
<proteinExistence type="predicted"/>
<dbReference type="OrthoDB" id="959017at2"/>
<feature type="signal peptide" evidence="1">
    <location>
        <begin position="1"/>
        <end position="22"/>
    </location>
</feature>
<evidence type="ECO:0000256" key="1">
    <source>
        <dbReference type="SAM" id="SignalP"/>
    </source>
</evidence>
<accession>A0A3L9Z4B6</accession>
<keyword evidence="1" id="KW-0732">Signal</keyword>
<keyword evidence="3" id="KW-1185">Reference proteome</keyword>
<evidence type="ECO:0000313" key="2">
    <source>
        <dbReference type="EMBL" id="RMA66279.1"/>
    </source>
</evidence>
<comment type="caution">
    <text evidence="2">The sequence shown here is derived from an EMBL/GenBank/DDBJ whole genome shotgun (WGS) entry which is preliminary data.</text>
</comment>
<evidence type="ECO:0000313" key="3">
    <source>
        <dbReference type="Proteomes" id="UP000271339"/>
    </source>
</evidence>
<feature type="chain" id="PRO_5018115007" evidence="1">
    <location>
        <begin position="23"/>
        <end position="235"/>
    </location>
</feature>
<name>A0A3L9Z4B6_9FLAO</name>